<reference evidence="4 5" key="1">
    <citation type="journal article" date="2019" name="Genome Biol. Evol.">
        <title>Insights into the evolution of the New World diploid cottons (Gossypium, subgenus Houzingenia) based on genome sequencing.</title>
        <authorList>
            <person name="Grover C.E."/>
            <person name="Arick M.A. 2nd"/>
            <person name="Thrash A."/>
            <person name="Conover J.L."/>
            <person name="Sanders W.S."/>
            <person name="Peterson D.G."/>
            <person name="Frelichowski J.E."/>
            <person name="Scheffler J.A."/>
            <person name="Scheffler B.E."/>
            <person name="Wendel J.F."/>
        </authorList>
    </citation>
    <scope>NUCLEOTIDE SEQUENCE [LARGE SCALE GENOMIC DNA]</scope>
    <source>
        <strain evidence="4">5</strain>
        <tissue evidence="4">Leaf</tissue>
    </source>
</reference>
<dbReference type="EMBL" id="JABEZY010000005">
    <property type="protein sequence ID" value="MBA0738310.1"/>
    <property type="molecule type" value="Genomic_DNA"/>
</dbReference>
<dbReference type="Proteomes" id="UP000593579">
    <property type="component" value="Unassembled WGS sequence"/>
</dbReference>
<dbReference type="Pfam" id="PF02519">
    <property type="entry name" value="Auxin_inducible"/>
    <property type="match status" value="1"/>
</dbReference>
<comment type="caution">
    <text evidence="4">The sequence shown here is derived from an EMBL/GenBank/DDBJ whole genome shotgun (WGS) entry which is preliminary data.</text>
</comment>
<evidence type="ECO:0000313" key="4">
    <source>
        <dbReference type="EMBL" id="MBA0738310.1"/>
    </source>
</evidence>
<name>A0A7J9BQ62_GOSGO</name>
<accession>A0A7J9BQ62</accession>
<evidence type="ECO:0000313" key="5">
    <source>
        <dbReference type="Proteomes" id="UP000593579"/>
    </source>
</evidence>
<dbReference type="AlphaFoldDB" id="A0A7J9BQ62"/>
<organism evidence="4 5">
    <name type="scientific">Gossypium gossypioides</name>
    <name type="common">Mexican cotton</name>
    <name type="synonym">Selera gossypioides</name>
    <dbReference type="NCBI Taxonomy" id="34282"/>
    <lineage>
        <taxon>Eukaryota</taxon>
        <taxon>Viridiplantae</taxon>
        <taxon>Streptophyta</taxon>
        <taxon>Embryophyta</taxon>
        <taxon>Tracheophyta</taxon>
        <taxon>Spermatophyta</taxon>
        <taxon>Magnoliopsida</taxon>
        <taxon>eudicotyledons</taxon>
        <taxon>Gunneridae</taxon>
        <taxon>Pentapetalae</taxon>
        <taxon>rosids</taxon>
        <taxon>malvids</taxon>
        <taxon>Malvales</taxon>
        <taxon>Malvaceae</taxon>
        <taxon>Malvoideae</taxon>
        <taxon>Gossypium</taxon>
    </lineage>
</organism>
<dbReference type="InterPro" id="IPR003676">
    <property type="entry name" value="SAUR_fam"/>
</dbReference>
<comment type="similarity">
    <text evidence="1">Belongs to the ARG7 family.</text>
</comment>
<keyword evidence="3" id="KW-0341">Growth regulation</keyword>
<evidence type="ECO:0000256" key="1">
    <source>
        <dbReference type="ARBA" id="ARBA00006974"/>
    </source>
</evidence>
<evidence type="ECO:0000256" key="3">
    <source>
        <dbReference type="ARBA" id="ARBA00022604"/>
    </source>
</evidence>
<sequence length="103" mass="12205">MSAGLGKYTKIRHIVRLRQILRRRFVVRVFRKLLIQAEEEYGFSNQGLLAIPCDESVVEQVIQLISGNHNVLTWSNAWRSKWKHENGEDFETREFMKKEVVMD</sequence>
<protein>
    <submittedName>
        <fullName evidence="4">Uncharacterized protein</fullName>
    </submittedName>
</protein>
<proteinExistence type="inferred from homology"/>
<gene>
    <name evidence="4" type="ORF">Gogos_011689</name>
</gene>
<evidence type="ECO:0000256" key="2">
    <source>
        <dbReference type="ARBA" id="ARBA00022473"/>
    </source>
</evidence>
<keyword evidence="5" id="KW-1185">Reference proteome</keyword>
<dbReference type="GO" id="GO:0009733">
    <property type="term" value="P:response to auxin"/>
    <property type="evidence" value="ECO:0007669"/>
    <property type="project" value="InterPro"/>
</dbReference>
<keyword evidence="2" id="KW-0217">Developmental protein</keyword>